<proteinExistence type="predicted"/>
<dbReference type="Pfam" id="PF06904">
    <property type="entry name" value="Extensin-like_C"/>
    <property type="match status" value="1"/>
</dbReference>
<keyword evidence="1" id="KW-0812">Transmembrane</keyword>
<dbReference type="KEGG" id="cak:Caul_0848"/>
<dbReference type="EMBL" id="CP000927">
    <property type="protein sequence ID" value="ABZ69979.1"/>
    <property type="molecule type" value="Genomic_DNA"/>
</dbReference>
<keyword evidence="1" id="KW-0472">Membrane</keyword>
<dbReference type="AlphaFoldDB" id="B0SVE0"/>
<feature type="transmembrane region" description="Helical" evidence="1">
    <location>
        <begin position="21"/>
        <end position="41"/>
    </location>
</feature>
<protein>
    <submittedName>
        <fullName evidence="3">Extensin family protein</fullName>
    </submittedName>
</protein>
<sequence precursor="true">MAYRVPRHPRIEHRARHQNRLAGLTALVLLWALVLVMALVADRSIGRQHLPWKPLSVVDPVGMATRVKAARAGGDPVICRAILRKAGLTYQDLPEKTDGGFCIVRDALQIDGGMARLSPTEAPMVCKEALALSIWERQVVQPAAFEVLGQGVVGLEHYGTYSCRRMYGKAEGPVSEHASADAIDLAGFKLADGQTVYVARDWNDPGPKGQFLRRVRDGACRVFITTLSPDYNAQHHDHFHLDMNGWSKCA</sequence>
<gene>
    <name evidence="3" type="ordered locus">Caul_0848</name>
</gene>
<dbReference type="InterPro" id="IPR009683">
    <property type="entry name" value="Extensin-like_C"/>
</dbReference>
<organism evidence="3">
    <name type="scientific">Caulobacter sp. (strain K31)</name>
    <dbReference type="NCBI Taxonomy" id="366602"/>
    <lineage>
        <taxon>Bacteria</taxon>
        <taxon>Pseudomonadati</taxon>
        <taxon>Pseudomonadota</taxon>
        <taxon>Alphaproteobacteria</taxon>
        <taxon>Caulobacterales</taxon>
        <taxon>Caulobacteraceae</taxon>
        <taxon>Caulobacter</taxon>
    </lineage>
</organism>
<accession>B0SVE0</accession>
<reference evidence="3" key="1">
    <citation type="submission" date="2008-01" db="EMBL/GenBank/DDBJ databases">
        <title>Complete sequence of chromosome of Caulobacter sp. K31.</title>
        <authorList>
            <consortium name="US DOE Joint Genome Institute"/>
            <person name="Copeland A."/>
            <person name="Lucas S."/>
            <person name="Lapidus A."/>
            <person name="Barry K."/>
            <person name="Glavina del Rio T."/>
            <person name="Dalin E."/>
            <person name="Tice H."/>
            <person name="Pitluck S."/>
            <person name="Bruce D."/>
            <person name="Goodwin L."/>
            <person name="Thompson L.S."/>
            <person name="Brettin T."/>
            <person name="Detter J.C."/>
            <person name="Han C."/>
            <person name="Schmutz J."/>
            <person name="Larimer F."/>
            <person name="Land M."/>
            <person name="Hauser L."/>
            <person name="Kyrpides N."/>
            <person name="Kim E."/>
            <person name="Stephens C."/>
            <person name="Richardson P."/>
        </authorList>
    </citation>
    <scope>NUCLEOTIDE SEQUENCE [LARGE SCALE GENOMIC DNA]</scope>
    <source>
        <strain evidence="3">K31</strain>
    </source>
</reference>
<evidence type="ECO:0000256" key="1">
    <source>
        <dbReference type="SAM" id="Phobius"/>
    </source>
</evidence>
<keyword evidence="1" id="KW-1133">Transmembrane helix</keyword>
<evidence type="ECO:0000259" key="2">
    <source>
        <dbReference type="Pfam" id="PF06904"/>
    </source>
</evidence>
<evidence type="ECO:0000313" key="3">
    <source>
        <dbReference type="EMBL" id="ABZ69979.1"/>
    </source>
</evidence>
<dbReference type="eggNOG" id="COG3921">
    <property type="taxonomic scope" value="Bacteria"/>
</dbReference>
<name>B0SVE0_CAUSK</name>
<dbReference type="OrthoDB" id="9809788at2"/>
<feature type="domain" description="Extensin-like C-terminal" evidence="2">
    <location>
        <begin position="79"/>
        <end position="249"/>
    </location>
</feature>
<dbReference type="HOGENOM" id="CLU_043272_2_0_5"/>